<protein>
    <submittedName>
        <fullName evidence="2">Aminoacyl-histidine dipeptidase</fullName>
    </submittedName>
</protein>
<dbReference type="Gene3D" id="3.40.630.10">
    <property type="entry name" value="Zn peptidases"/>
    <property type="match status" value="2"/>
</dbReference>
<accession>A0ABP3XFW7</accession>
<proteinExistence type="predicted"/>
<sequence>MELIKNLKSEKVFYFFKQISMIPRNSGNEKNISNYLLKFAKDRNLDVIQDSSFNIIIKKDATKGYEDLPPVIIQGHMDMVCVKSNDSNHDFTSDPLELKLVDNKYLYANNTTLGGDNGIAIAYGLAILDSDDIKHPKLEFVFTTEEETTMNGAQNLDTNLLEGKILLNIDSEEEGVFTLGCAGGILMDSELLLEFEEIKNPTYKIEIGGLLGGHSGIQADRKRANANKLMARLLFELKKEIDINIISIDGGDKYNSIPNVCCSIISISECDKNIVKEKCLKIKETFMNEYKSENLFINIDEITFENKKNQFTKEITNKVIDFLVLLPDGIQTMSEDIDGLVESSINLGIIKTESNKIEFKMDLRSSLRSKLYEIINKIEIISEIMGFETNKYAEYPEWAYNSNSKIKDLSVEIYKKLFNINPIVNALHAGLECGVFKEKLPSDVEIISFGPNIFDVHTINEHIDIESVERFYIFLIDLLENIFKIQNN</sequence>
<organism evidence="2 3">
    <name type="scientific">Paraclostridium tenue</name>
    <dbReference type="NCBI Taxonomy" id="1737"/>
    <lineage>
        <taxon>Bacteria</taxon>
        <taxon>Bacillati</taxon>
        <taxon>Bacillota</taxon>
        <taxon>Clostridia</taxon>
        <taxon>Peptostreptococcales</taxon>
        <taxon>Peptostreptococcaceae</taxon>
        <taxon>Paraclostridium</taxon>
    </lineage>
</organism>
<comment type="caution">
    <text evidence="2">The sequence shown here is derived from an EMBL/GenBank/DDBJ whole genome shotgun (WGS) entry which is preliminary data.</text>
</comment>
<dbReference type="InterPro" id="IPR002933">
    <property type="entry name" value="Peptidase_M20"/>
</dbReference>
<keyword evidence="3" id="KW-1185">Reference proteome</keyword>
<dbReference type="InterPro" id="IPR001160">
    <property type="entry name" value="Peptidase_M20C"/>
</dbReference>
<dbReference type="SUPFAM" id="SSF53187">
    <property type="entry name" value="Zn-dependent exopeptidases"/>
    <property type="match status" value="1"/>
</dbReference>
<dbReference type="Proteomes" id="UP001400965">
    <property type="component" value="Unassembled WGS sequence"/>
</dbReference>
<dbReference type="Pfam" id="PF07687">
    <property type="entry name" value="M20_dimer"/>
    <property type="match status" value="1"/>
</dbReference>
<dbReference type="PIRSF" id="PIRSF016599">
    <property type="entry name" value="Xaa-His_dipept"/>
    <property type="match status" value="1"/>
</dbReference>
<evidence type="ECO:0000259" key="1">
    <source>
        <dbReference type="Pfam" id="PF07687"/>
    </source>
</evidence>
<dbReference type="Pfam" id="PF01546">
    <property type="entry name" value="Peptidase_M20"/>
    <property type="match status" value="1"/>
</dbReference>
<dbReference type="InterPro" id="IPR011650">
    <property type="entry name" value="Peptidase_M20_dimer"/>
</dbReference>
<dbReference type="PANTHER" id="PTHR43501">
    <property type="entry name" value="CYTOSOL NON-SPECIFIC DIPEPTIDASE"/>
    <property type="match status" value="1"/>
</dbReference>
<dbReference type="NCBIfam" id="TIGR01893">
    <property type="entry name" value="aa-his-dipept"/>
    <property type="match status" value="1"/>
</dbReference>
<evidence type="ECO:0000313" key="2">
    <source>
        <dbReference type="EMBL" id="GAA0864020.1"/>
    </source>
</evidence>
<gene>
    <name evidence="2" type="ORF">GCM10008917_15850</name>
</gene>
<reference evidence="3" key="1">
    <citation type="journal article" date="2019" name="Int. J. Syst. Evol. Microbiol.">
        <title>The Global Catalogue of Microorganisms (GCM) 10K type strain sequencing project: providing services to taxonomists for standard genome sequencing and annotation.</title>
        <authorList>
            <consortium name="The Broad Institute Genomics Platform"/>
            <consortium name="The Broad Institute Genome Sequencing Center for Infectious Disease"/>
            <person name="Wu L."/>
            <person name="Ma J."/>
        </authorList>
    </citation>
    <scope>NUCLEOTIDE SEQUENCE [LARGE SCALE GENOMIC DNA]</scope>
    <source>
        <strain evidence="3">JCM 6486</strain>
    </source>
</reference>
<dbReference type="PRINTS" id="PR00934">
    <property type="entry name" value="XHISDIPTASE"/>
</dbReference>
<dbReference type="CDD" id="cd03890">
    <property type="entry name" value="M20_pepD"/>
    <property type="match status" value="1"/>
</dbReference>
<dbReference type="RefSeq" id="WP_346044661.1">
    <property type="nucleotide sequence ID" value="NZ_BAAACP010000008.1"/>
</dbReference>
<evidence type="ECO:0000313" key="3">
    <source>
        <dbReference type="Proteomes" id="UP001400965"/>
    </source>
</evidence>
<dbReference type="EMBL" id="BAAACP010000008">
    <property type="protein sequence ID" value="GAA0864020.1"/>
    <property type="molecule type" value="Genomic_DNA"/>
</dbReference>
<feature type="domain" description="Peptidase M20 dimerisation" evidence="1">
    <location>
        <begin position="208"/>
        <end position="292"/>
    </location>
</feature>
<dbReference type="PANTHER" id="PTHR43501:SF1">
    <property type="entry name" value="CYTOSOL NON-SPECIFIC DIPEPTIDASE"/>
    <property type="match status" value="1"/>
</dbReference>
<name>A0ABP3XFW7_9FIRM</name>